<reference evidence="4" key="1">
    <citation type="submission" date="2021-10" db="EMBL/GenBank/DDBJ databases">
        <title>Streptomonospora sp. nov., isolated from mangrove soil.</title>
        <authorList>
            <person name="Chen X."/>
            <person name="Ge X."/>
            <person name="Liu W."/>
        </authorList>
    </citation>
    <scope>NUCLEOTIDE SEQUENCE</scope>
    <source>
        <strain evidence="4">S1-112</strain>
    </source>
</reference>
<evidence type="ECO:0000256" key="2">
    <source>
        <dbReference type="SAM" id="MobiDB-lite"/>
    </source>
</evidence>
<dbReference type="SUPFAM" id="SSF52540">
    <property type="entry name" value="P-loop containing nucleoside triphosphate hydrolases"/>
    <property type="match status" value="1"/>
</dbReference>
<dbReference type="PANTHER" id="PTHR47691">
    <property type="entry name" value="REGULATOR-RELATED"/>
    <property type="match status" value="1"/>
</dbReference>
<dbReference type="EMBL" id="JAJAQC010000045">
    <property type="protein sequence ID" value="MDA0566968.1"/>
    <property type="molecule type" value="Genomic_DNA"/>
</dbReference>
<dbReference type="InterPro" id="IPR002182">
    <property type="entry name" value="NB-ARC"/>
</dbReference>
<dbReference type="SUPFAM" id="SSF48452">
    <property type="entry name" value="TPR-like"/>
    <property type="match status" value="2"/>
</dbReference>
<evidence type="ECO:0000313" key="4">
    <source>
        <dbReference type="EMBL" id="MDA0566968.1"/>
    </source>
</evidence>
<accession>A0A9X3SFK4</accession>
<comment type="caution">
    <text evidence="4">The sequence shown here is derived from an EMBL/GenBank/DDBJ whole genome shotgun (WGS) entry which is preliminary data.</text>
</comment>
<feature type="repeat" description="TPR" evidence="1">
    <location>
        <begin position="523"/>
        <end position="556"/>
    </location>
</feature>
<dbReference type="Gene3D" id="1.25.40.10">
    <property type="entry name" value="Tetratricopeptide repeat domain"/>
    <property type="match status" value="2"/>
</dbReference>
<dbReference type="Proteomes" id="UP001140076">
    <property type="component" value="Unassembled WGS sequence"/>
</dbReference>
<keyword evidence="1" id="KW-0802">TPR repeat</keyword>
<proteinExistence type="predicted"/>
<evidence type="ECO:0000313" key="5">
    <source>
        <dbReference type="Proteomes" id="UP001140076"/>
    </source>
</evidence>
<dbReference type="InterPro" id="IPR019734">
    <property type="entry name" value="TPR_rpt"/>
</dbReference>
<feature type="region of interest" description="Disordered" evidence="2">
    <location>
        <begin position="17"/>
        <end position="37"/>
    </location>
</feature>
<dbReference type="Pfam" id="PF13424">
    <property type="entry name" value="TPR_12"/>
    <property type="match status" value="2"/>
</dbReference>
<dbReference type="SMART" id="SM00028">
    <property type="entry name" value="TPR"/>
    <property type="match status" value="6"/>
</dbReference>
<feature type="repeat" description="TPR" evidence="1">
    <location>
        <begin position="643"/>
        <end position="676"/>
    </location>
</feature>
<evidence type="ECO:0000256" key="1">
    <source>
        <dbReference type="PROSITE-ProRule" id="PRU00339"/>
    </source>
</evidence>
<sequence>MAAVSGQAVQAGAVRGGIHFHGGRDGPRLPVPRQLPGDIPDFVNRSDEFRRLDELLSRRGAGTFVIVGTAGVGKTALAAHWAHRIKDRFPDGQLYANLRGFDTRSAVTAEQVLDRFLKALGTVPDAVPVDPDERSGLYRSLLAEGRFLIVLDNASSAAQVRPLLAGAAECAVVVTSRNRLSGLVTRDGAHRVSLRTLSPAESVALLRKVTTGQRGEDPTSELALLARLCARLPLALKIAAERAVTRPHTPLSELIQELQDESGRWEVLAMDDEQDTIGSVFAWSYRALPQEAARLFRVLGVLPGTDFTAQAAAAAANRPVATARRLLDVLTGAHLLEQTGAERFEHHDLLRAYAAELSQRQDTAADRARILHRLLLWYLRSAHAAASLIDAQFPEPAWPSLTGGPARAFAGHDDAVRWYEDECANLTAAVKRAAADGFHEIAWQLPLVLRRIHAFHGPVGEWIATAAIGLDAARDHGPESAVADLFESLGMAYVQCHRTDTGREHHRRALEIRQSTGDLFGQGSSYNSLGLVDLRERQFADARSNFRRALELFRDLGDERWQGIALGNLADALFEAGSVEEAEQAASGAAALHQRTGNRMSGFSAMVTLAWTARARGDLDGALARLTTALELAYELGNEMRIAYASMELGRLHVDRGDLDDALDAYHRSAAAHHTTGDTVREAEALQGAAEVRKRQHAVDEAATLYERVLEIHFRSGAERRAAFAQAEYGRLLLQARRHADARPVLEDAQRRLSHFADVEAAARRAEVAGWLGEVSRHD</sequence>
<dbReference type="PRINTS" id="PR00364">
    <property type="entry name" value="DISEASERSIST"/>
</dbReference>
<dbReference type="RefSeq" id="WP_270074221.1">
    <property type="nucleotide sequence ID" value="NZ_JAJAQC010000045.1"/>
</dbReference>
<dbReference type="GO" id="GO:0043531">
    <property type="term" value="F:ADP binding"/>
    <property type="evidence" value="ECO:0007669"/>
    <property type="project" value="InterPro"/>
</dbReference>
<feature type="domain" description="NB-ARC" evidence="3">
    <location>
        <begin position="50"/>
        <end position="210"/>
    </location>
</feature>
<name>A0A9X3SFK4_9ACTN</name>
<dbReference type="Pfam" id="PF00931">
    <property type="entry name" value="NB-ARC"/>
    <property type="match status" value="1"/>
</dbReference>
<organism evidence="4 5">
    <name type="scientific">Streptomonospora mangrovi</name>
    <dbReference type="NCBI Taxonomy" id="2883123"/>
    <lineage>
        <taxon>Bacteria</taxon>
        <taxon>Bacillati</taxon>
        <taxon>Actinomycetota</taxon>
        <taxon>Actinomycetes</taxon>
        <taxon>Streptosporangiales</taxon>
        <taxon>Nocardiopsidaceae</taxon>
        <taxon>Streptomonospora</taxon>
    </lineage>
</organism>
<evidence type="ECO:0000259" key="3">
    <source>
        <dbReference type="Pfam" id="PF00931"/>
    </source>
</evidence>
<dbReference type="InterPro" id="IPR011990">
    <property type="entry name" value="TPR-like_helical_dom_sf"/>
</dbReference>
<dbReference type="PROSITE" id="PS50005">
    <property type="entry name" value="TPR"/>
    <property type="match status" value="2"/>
</dbReference>
<dbReference type="Gene3D" id="3.40.50.300">
    <property type="entry name" value="P-loop containing nucleotide triphosphate hydrolases"/>
    <property type="match status" value="1"/>
</dbReference>
<keyword evidence="5" id="KW-1185">Reference proteome</keyword>
<gene>
    <name evidence="4" type="ORF">LG943_22005</name>
</gene>
<dbReference type="PANTHER" id="PTHR47691:SF3">
    <property type="entry name" value="HTH-TYPE TRANSCRIPTIONAL REGULATOR RV0890C-RELATED"/>
    <property type="match status" value="1"/>
</dbReference>
<dbReference type="InterPro" id="IPR027417">
    <property type="entry name" value="P-loop_NTPase"/>
</dbReference>
<protein>
    <submittedName>
        <fullName evidence="4">Tetratricopeptide repeat protein</fullName>
    </submittedName>
</protein>
<dbReference type="AlphaFoldDB" id="A0A9X3SFK4"/>